<comment type="similarity">
    <text evidence="1">Belongs to the LysR transcriptional regulatory family.</text>
</comment>
<dbReference type="FunFam" id="1.10.10.10:FF:000001">
    <property type="entry name" value="LysR family transcriptional regulator"/>
    <property type="match status" value="1"/>
</dbReference>
<evidence type="ECO:0000256" key="3">
    <source>
        <dbReference type="ARBA" id="ARBA00023125"/>
    </source>
</evidence>
<dbReference type="SUPFAM" id="SSF53850">
    <property type="entry name" value="Periplasmic binding protein-like II"/>
    <property type="match status" value="1"/>
</dbReference>
<dbReference type="InterPro" id="IPR005119">
    <property type="entry name" value="LysR_subst-bd"/>
</dbReference>
<feature type="domain" description="HTH lysR-type" evidence="5">
    <location>
        <begin position="1"/>
        <end position="59"/>
    </location>
</feature>
<keyword evidence="2" id="KW-0805">Transcription regulation</keyword>
<dbReference type="SUPFAM" id="SSF46785">
    <property type="entry name" value="Winged helix' DNA-binding domain"/>
    <property type="match status" value="1"/>
</dbReference>
<keyword evidence="4" id="KW-0804">Transcription</keyword>
<dbReference type="OrthoDB" id="8673707at2"/>
<evidence type="ECO:0000313" key="6">
    <source>
        <dbReference type="EMBL" id="AYC33945.1"/>
    </source>
</evidence>
<evidence type="ECO:0000256" key="4">
    <source>
        <dbReference type="ARBA" id="ARBA00023163"/>
    </source>
</evidence>
<protein>
    <submittedName>
        <fullName evidence="6">LysR family transcriptional regulator</fullName>
    </submittedName>
</protein>
<dbReference type="PRINTS" id="PR00039">
    <property type="entry name" value="HTHLYSR"/>
</dbReference>
<dbReference type="GO" id="GO:0003677">
    <property type="term" value="F:DNA binding"/>
    <property type="evidence" value="ECO:0007669"/>
    <property type="project" value="UniProtKB-KW"/>
</dbReference>
<reference evidence="7" key="1">
    <citation type="submission" date="2018-09" db="EMBL/GenBank/DDBJ databases">
        <authorList>
            <person name="Zhu H."/>
        </authorList>
    </citation>
    <scope>NUCLEOTIDE SEQUENCE [LARGE SCALE GENOMIC DNA]</scope>
    <source>
        <strain evidence="7">K2W31S-8</strain>
    </source>
</reference>
<proteinExistence type="inferred from homology"/>
<dbReference type="Pfam" id="PF00126">
    <property type="entry name" value="HTH_1"/>
    <property type="match status" value="1"/>
</dbReference>
<dbReference type="Pfam" id="PF03466">
    <property type="entry name" value="LysR_substrate"/>
    <property type="match status" value="1"/>
</dbReference>
<evidence type="ECO:0000259" key="5">
    <source>
        <dbReference type="PROSITE" id="PS50931"/>
    </source>
</evidence>
<dbReference type="KEGG" id="pcav:D3880_16950"/>
<dbReference type="Gene3D" id="3.40.190.10">
    <property type="entry name" value="Periplasmic binding protein-like II"/>
    <property type="match status" value="2"/>
</dbReference>
<dbReference type="PANTHER" id="PTHR30419">
    <property type="entry name" value="HTH-TYPE TRANSCRIPTIONAL REGULATOR YBHD"/>
    <property type="match status" value="1"/>
</dbReference>
<dbReference type="Gene3D" id="1.10.10.10">
    <property type="entry name" value="Winged helix-like DNA-binding domain superfamily/Winged helix DNA-binding domain"/>
    <property type="match status" value="1"/>
</dbReference>
<dbReference type="InterPro" id="IPR000847">
    <property type="entry name" value="LysR_HTH_N"/>
</dbReference>
<keyword evidence="7" id="KW-1185">Reference proteome</keyword>
<dbReference type="PROSITE" id="PS50931">
    <property type="entry name" value="HTH_LYSR"/>
    <property type="match status" value="1"/>
</dbReference>
<gene>
    <name evidence="6" type="ORF">D3880_16950</name>
</gene>
<sequence length="298" mass="32582">MNDLRQLRYFVAVAEHGHFARAAAAINLSQPALSRSIQSLETSLGCQLFDRGPRNATLTAYGQLVLEHARRLLAGSRSLQNAVNQLGNLEAGELRLGAGPLVAARLVPRALAQLIQRYPKIRVQLVIEDWRSLRQRLLDESLELFVADSRELLGDPLIAVEPLHQHQGVYFCRPGHPLLGSRILHFRDLIAYPLACPQIPEPVASQLAQLSGRELPDIQCDNLMVIRELVMHSDVIGLAAADVIVEDIAAGRLAALRPIDQATGKSAYGLVSRAGHSLSPAAQAMRDALLREDARHAS</sequence>
<dbReference type="RefSeq" id="WP_119894600.1">
    <property type="nucleotide sequence ID" value="NZ_CP032419.1"/>
</dbReference>
<dbReference type="EMBL" id="CP032419">
    <property type="protein sequence ID" value="AYC33945.1"/>
    <property type="molecule type" value="Genomic_DNA"/>
</dbReference>
<dbReference type="InterPro" id="IPR036388">
    <property type="entry name" value="WH-like_DNA-bd_sf"/>
</dbReference>
<accession>A0A385Z3Z1</accession>
<evidence type="ECO:0000313" key="7">
    <source>
        <dbReference type="Proteomes" id="UP000265560"/>
    </source>
</evidence>
<dbReference type="InterPro" id="IPR050950">
    <property type="entry name" value="HTH-type_LysR_regulators"/>
</dbReference>
<dbReference type="PANTHER" id="PTHR30419:SF30">
    <property type="entry name" value="LYSR FAMILY TRANSCRIPTIONAL REGULATOR"/>
    <property type="match status" value="1"/>
</dbReference>
<evidence type="ECO:0000256" key="1">
    <source>
        <dbReference type="ARBA" id="ARBA00009437"/>
    </source>
</evidence>
<organism evidence="6 7">
    <name type="scientific">Pseudomonas cavernae</name>
    <dbReference type="NCBI Taxonomy" id="2320867"/>
    <lineage>
        <taxon>Bacteria</taxon>
        <taxon>Pseudomonadati</taxon>
        <taxon>Pseudomonadota</taxon>
        <taxon>Gammaproteobacteria</taxon>
        <taxon>Pseudomonadales</taxon>
        <taxon>Pseudomonadaceae</taxon>
        <taxon>Pseudomonas</taxon>
    </lineage>
</organism>
<dbReference type="Proteomes" id="UP000265560">
    <property type="component" value="Chromosome"/>
</dbReference>
<dbReference type="InterPro" id="IPR036390">
    <property type="entry name" value="WH_DNA-bd_sf"/>
</dbReference>
<dbReference type="GO" id="GO:0003700">
    <property type="term" value="F:DNA-binding transcription factor activity"/>
    <property type="evidence" value="ECO:0007669"/>
    <property type="project" value="InterPro"/>
</dbReference>
<dbReference type="GO" id="GO:0005829">
    <property type="term" value="C:cytosol"/>
    <property type="evidence" value="ECO:0007669"/>
    <property type="project" value="TreeGrafter"/>
</dbReference>
<keyword evidence="3" id="KW-0238">DNA-binding</keyword>
<name>A0A385Z3Z1_9PSED</name>
<evidence type="ECO:0000256" key="2">
    <source>
        <dbReference type="ARBA" id="ARBA00023015"/>
    </source>
</evidence>
<dbReference type="AlphaFoldDB" id="A0A385Z3Z1"/>